<dbReference type="EMBL" id="AUPL01004367">
    <property type="protein sequence ID" value="ESL07939.1"/>
    <property type="molecule type" value="Genomic_DNA"/>
</dbReference>
<evidence type="ECO:0000256" key="1">
    <source>
        <dbReference type="SAM" id="MobiDB-lite"/>
    </source>
</evidence>
<proteinExistence type="predicted"/>
<dbReference type="OrthoDB" id="377346at2759"/>
<keyword evidence="3" id="KW-1185">Reference proteome</keyword>
<evidence type="ECO:0000313" key="3">
    <source>
        <dbReference type="Proteomes" id="UP000031737"/>
    </source>
</evidence>
<dbReference type="AlphaFoldDB" id="A0A061IZ28"/>
<evidence type="ECO:0000313" key="2">
    <source>
        <dbReference type="EMBL" id="ESL07939.1"/>
    </source>
</evidence>
<dbReference type="VEuPathDB" id="TriTrypDB:TRSC58_04367"/>
<accession>A0A061IZ28</accession>
<dbReference type="Proteomes" id="UP000031737">
    <property type="component" value="Unassembled WGS sequence"/>
</dbReference>
<feature type="compositionally biased region" description="Polar residues" evidence="1">
    <location>
        <begin position="10"/>
        <end position="60"/>
    </location>
</feature>
<comment type="caution">
    <text evidence="2">The sequence shown here is derived from an EMBL/GenBank/DDBJ whole genome shotgun (WGS) entry which is preliminary data.</text>
</comment>
<reference evidence="2 3" key="1">
    <citation type="submission" date="2013-07" db="EMBL/GenBank/DDBJ databases">
        <authorList>
            <person name="Stoco P.H."/>
            <person name="Wagner G."/>
            <person name="Gerber A."/>
            <person name="Zaha A."/>
            <person name="Thompson C."/>
            <person name="Bartholomeu D.C."/>
            <person name="Luckemeyer D.D."/>
            <person name="Bahia D."/>
            <person name="Loreto E."/>
            <person name="Prestes E.B."/>
            <person name="Lima F.M."/>
            <person name="Rodrigues-Luiz G."/>
            <person name="Vallejo G.A."/>
            <person name="Filho J.F."/>
            <person name="Monteiro K.M."/>
            <person name="Tyler K.M."/>
            <person name="de Almeida L.G."/>
            <person name="Ortiz M.F."/>
            <person name="Siervo M.A."/>
            <person name="de Moraes M.H."/>
            <person name="Cunha O.L."/>
            <person name="Mendonca-Neto R."/>
            <person name="Silva R."/>
            <person name="Teixeira S.M."/>
            <person name="Murta S.M."/>
            <person name="Sincero T.C."/>
            <person name="Mendes T.A."/>
            <person name="Urmenyi T.P."/>
            <person name="Silva V.G."/>
            <person name="da Rocha W.D."/>
            <person name="Andersson B."/>
            <person name="Romanha A.J."/>
            <person name="Steindel M."/>
            <person name="de Vasconcelos A.T."/>
            <person name="Grisard E.C."/>
        </authorList>
    </citation>
    <scope>NUCLEOTIDE SEQUENCE [LARGE SCALE GENOMIC DNA]</scope>
    <source>
        <strain evidence="2 3">SC58</strain>
    </source>
</reference>
<organism evidence="2 3">
    <name type="scientific">Trypanosoma rangeli SC58</name>
    <dbReference type="NCBI Taxonomy" id="429131"/>
    <lineage>
        <taxon>Eukaryota</taxon>
        <taxon>Discoba</taxon>
        <taxon>Euglenozoa</taxon>
        <taxon>Kinetoplastea</taxon>
        <taxon>Metakinetoplastina</taxon>
        <taxon>Trypanosomatida</taxon>
        <taxon>Trypanosomatidae</taxon>
        <taxon>Trypanosoma</taxon>
        <taxon>Herpetosoma</taxon>
    </lineage>
</organism>
<gene>
    <name evidence="2" type="ORF">TRSC58_04367</name>
</gene>
<name>A0A061IZ28_TRYRA</name>
<sequence length="130" mass="13788">MPSVHDVCTPSVSPTPHTEWVTSVRNVGNGAVSKSGSDDVATSSQGASFSRPRNQSSTCDRSGLITAQFGPTPFLSPLLVYPKVVREDVEHGKEDVERDCALQLRFDDSPVPLSQLTAASASTVDSAEEV</sequence>
<protein>
    <submittedName>
        <fullName evidence="2">Uncharacterized protein</fullName>
    </submittedName>
</protein>
<feature type="region of interest" description="Disordered" evidence="1">
    <location>
        <begin position="1"/>
        <end position="63"/>
    </location>
</feature>